<dbReference type="PATRIC" id="fig|1263870.3.peg.6149"/>
<accession>M5TUJ8</accession>
<dbReference type="SUPFAM" id="SSF49478">
    <property type="entry name" value="Cna protein B-type domain"/>
    <property type="match status" value="1"/>
</dbReference>
<dbReference type="AlphaFoldDB" id="M5TUJ8"/>
<keyword evidence="2" id="KW-1185">Reference proteome</keyword>
<gene>
    <name evidence="1" type="ORF">RSSM_05800</name>
</gene>
<name>M5TUJ8_9BACT</name>
<comment type="caution">
    <text evidence="1">The sequence shown here is derived from an EMBL/GenBank/DDBJ whole genome shotgun (WGS) entry which is preliminary data.</text>
</comment>
<organism evidence="1 2">
    <name type="scientific">Rhodopirellula sallentina SM41</name>
    <dbReference type="NCBI Taxonomy" id="1263870"/>
    <lineage>
        <taxon>Bacteria</taxon>
        <taxon>Pseudomonadati</taxon>
        <taxon>Planctomycetota</taxon>
        <taxon>Planctomycetia</taxon>
        <taxon>Pirellulales</taxon>
        <taxon>Pirellulaceae</taxon>
        <taxon>Rhodopirellula</taxon>
    </lineage>
</organism>
<sequence length="176" mass="18548">MMRVDVNCKGSGLLAVCLSCTVLSSSLILSGCSGGSDRWKDARPPLVDASGVATFNGTPLEGAVVTFRPVEGNYAAFGRTEANGEFYLTTFDDGDGAVAGEYNVTVTKLDIELQENPDNPQVLPPIYHSEQSMIPATYGIVDESGLTASISSDGNDDLLIELVGAPEKKNVLADNR</sequence>
<proteinExistence type="predicted"/>
<dbReference type="PROSITE" id="PS51257">
    <property type="entry name" value="PROKAR_LIPOPROTEIN"/>
    <property type="match status" value="1"/>
</dbReference>
<protein>
    <submittedName>
        <fullName evidence="1">Putative secreted protein</fullName>
    </submittedName>
</protein>
<dbReference type="Proteomes" id="UP000011885">
    <property type="component" value="Unassembled WGS sequence"/>
</dbReference>
<evidence type="ECO:0000313" key="1">
    <source>
        <dbReference type="EMBL" id="EMI52709.1"/>
    </source>
</evidence>
<evidence type="ECO:0000313" key="2">
    <source>
        <dbReference type="Proteomes" id="UP000011885"/>
    </source>
</evidence>
<dbReference type="EMBL" id="ANOH01000407">
    <property type="protein sequence ID" value="EMI52709.1"/>
    <property type="molecule type" value="Genomic_DNA"/>
</dbReference>
<reference evidence="1 2" key="1">
    <citation type="journal article" date="2013" name="Mar. Genomics">
        <title>Expression of sulfatases in Rhodopirellula baltica and the diversity of sulfatases in the genus Rhodopirellula.</title>
        <authorList>
            <person name="Wegner C.E."/>
            <person name="Richter-Heitmann T."/>
            <person name="Klindworth A."/>
            <person name="Klockow C."/>
            <person name="Richter M."/>
            <person name="Achstetter T."/>
            <person name="Glockner F.O."/>
            <person name="Harder J."/>
        </authorList>
    </citation>
    <scope>NUCLEOTIDE SEQUENCE [LARGE SCALE GENOMIC DNA]</scope>
    <source>
        <strain evidence="1 2">SM41</strain>
    </source>
</reference>